<dbReference type="Pfam" id="PF18074">
    <property type="entry name" value="PriA_C"/>
    <property type="match status" value="1"/>
</dbReference>
<evidence type="ECO:0000256" key="1">
    <source>
        <dbReference type="ARBA" id="ARBA00022515"/>
    </source>
</evidence>
<dbReference type="CDD" id="cd17929">
    <property type="entry name" value="DEXHc_priA"/>
    <property type="match status" value="1"/>
</dbReference>
<comment type="catalytic activity">
    <reaction evidence="12">
        <text>Couples ATP hydrolysis with the unwinding of duplex DNA by translocating in the 3'-5' direction.</text>
        <dbReference type="EC" id="5.6.2.4"/>
    </reaction>
</comment>
<comment type="function">
    <text evidence="12">Initiates the restart of stalled replication forks, which reloads the replicative helicase on sites other than the origin of replication. Recognizes and binds to abandoned replication forks and remodels them to uncover a helicase loading site. Promotes assembly of the primosome at these replication forks.</text>
</comment>
<keyword evidence="16" id="KW-1185">Reference proteome</keyword>
<evidence type="ECO:0000256" key="7">
    <source>
        <dbReference type="ARBA" id="ARBA00022833"/>
    </source>
</evidence>
<keyword evidence="2 12" id="KW-0235">DNA replication</keyword>
<dbReference type="Pfam" id="PF00270">
    <property type="entry name" value="DEAD"/>
    <property type="match status" value="1"/>
</dbReference>
<dbReference type="SUPFAM" id="SSF52540">
    <property type="entry name" value="P-loop containing nucleoside triphosphate hydrolases"/>
    <property type="match status" value="2"/>
</dbReference>
<feature type="binding site" evidence="12">
    <location>
        <position position="437"/>
    </location>
    <ligand>
        <name>Zn(2+)</name>
        <dbReference type="ChEBI" id="CHEBI:29105"/>
        <label>1</label>
    </ligand>
</feature>
<sequence>MPFIKVVLPIPVVRIFDYLAPDNIVPPIGGRVLVPFGQRQIIGIVIALTDHSKVALTYLKPITDIVDNESLFSSNLWRTLVWAITYYHHPPGAVLFHTLPVLLRQGEPIKKTPLQEWFITEKGQSVSLDSLNGLPKQKKALKALCQKSIYHHQICELKLAKSNITSLRDKGLCNFRFIEKDGCDWSSDFQVNNKNFQFQLNAEQSKAIHAICSVEKKFFVWLLVGVTGSGKTEVYLKVLETILSKGQQALVLVPEIGLIPQTISRFRKRFNVLIEVLHSGLSDSKRLSVWKHARYGQCAIVIGTRSALFTSFFQLGMIIVDEEHDSSYKQHVGWRYHARDLAVFRAREENIPIVLGTATPSLEALYNVYKRKYRQLTLGKRVGSAKLPMQKLIDIKGLELTCGLSVLLLKKMRMHLSQGNQVMLFLNRRGFSPILLCHECGWIAKCLRCDLNHILHQHCRQLRCHNCSTHQSLPFSCLQCGSTQLVAFGVGTEQLEIGLSSLFPNIEITRIDRDTTARQNSLENFLVNIKRGGARILIGTQMLAKGHHFPDVTLVALLEVDGVLCSSDFRATERFAQLYTQVAGRAGRAKKLGEVLLQTYYPEHPFLKMLLDYGYMQCAQEILKERREVGLPPFTKNILFRADSYDDYQAGLFLEQLRQVLINSSLFDNTLWFIGPTPALPPKRRGLFRYQLFLFHPSRIRLQRLISINLPKIRALPLGNKVKWSLDIDPIDI</sequence>
<dbReference type="PANTHER" id="PTHR30580:SF0">
    <property type="entry name" value="PRIMOSOMAL PROTEIN N"/>
    <property type="match status" value="1"/>
</dbReference>
<gene>
    <name evidence="12" type="primary">priA</name>
    <name evidence="15" type="ORF">A35E_00348</name>
</gene>
<dbReference type="PATRIC" id="fig|134287.3.peg.330"/>
<dbReference type="PROSITE" id="PS51192">
    <property type="entry name" value="HELICASE_ATP_BIND_1"/>
    <property type="match status" value="1"/>
</dbReference>
<dbReference type="NCBIfam" id="NF004065">
    <property type="entry name" value="PRK05580.1-1"/>
    <property type="match status" value="1"/>
</dbReference>
<feature type="binding site" evidence="12">
    <location>
        <position position="480"/>
    </location>
    <ligand>
        <name>Zn(2+)</name>
        <dbReference type="ChEBI" id="CHEBI:29105"/>
        <label>1</label>
    </ligand>
</feature>
<dbReference type="Pfam" id="PF21213">
    <property type="entry name" value="WHD_PriA"/>
    <property type="match status" value="1"/>
</dbReference>
<dbReference type="InterPro" id="IPR041236">
    <property type="entry name" value="PriA_C"/>
</dbReference>
<keyword evidence="7 12" id="KW-0862">Zinc</keyword>
<evidence type="ECO:0000256" key="4">
    <source>
        <dbReference type="ARBA" id="ARBA00022741"/>
    </source>
</evidence>
<dbReference type="InterPro" id="IPR011545">
    <property type="entry name" value="DEAD/DEAH_box_helicase_dom"/>
</dbReference>
<dbReference type="PROSITE" id="PS51194">
    <property type="entry name" value="HELICASE_CTER"/>
    <property type="match status" value="1"/>
</dbReference>
<dbReference type="Pfam" id="PF00271">
    <property type="entry name" value="Helicase_C"/>
    <property type="match status" value="1"/>
</dbReference>
<dbReference type="NCBIfam" id="TIGR00595">
    <property type="entry name" value="priA"/>
    <property type="match status" value="1"/>
</dbReference>
<dbReference type="CDD" id="cd18804">
    <property type="entry name" value="SF2_C_priA"/>
    <property type="match status" value="1"/>
</dbReference>
<evidence type="ECO:0000313" key="15">
    <source>
        <dbReference type="EMBL" id="AFP85646.1"/>
    </source>
</evidence>
<dbReference type="GO" id="GO:0006302">
    <property type="term" value="P:double-strand break repair"/>
    <property type="evidence" value="ECO:0007669"/>
    <property type="project" value="InterPro"/>
</dbReference>
<dbReference type="GO" id="GO:0003677">
    <property type="term" value="F:DNA binding"/>
    <property type="evidence" value="ECO:0007669"/>
    <property type="project" value="UniProtKB-UniRule"/>
</dbReference>
<keyword evidence="5 12" id="KW-0378">Hydrolase</keyword>
<dbReference type="RefSeq" id="WP_014888943.1">
    <property type="nucleotide sequence ID" value="NC_018420.1"/>
</dbReference>
<evidence type="ECO:0000256" key="12">
    <source>
        <dbReference type="HAMAP-Rule" id="MF_00983"/>
    </source>
</evidence>
<organism evidence="15 16">
    <name type="scientific">secondary endosymbiont of Heteropsylla cubana</name>
    <dbReference type="NCBI Taxonomy" id="134287"/>
    <lineage>
        <taxon>Bacteria</taxon>
        <taxon>Pseudomonadati</taxon>
        <taxon>Pseudomonadota</taxon>
        <taxon>Gammaproteobacteria</taxon>
        <taxon>Enterobacterales</taxon>
        <taxon>Enterobacteriaceae</taxon>
        <taxon>aphid secondary symbionts</taxon>
    </lineage>
</organism>
<dbReference type="PANTHER" id="PTHR30580">
    <property type="entry name" value="PRIMOSOMAL PROTEIN N"/>
    <property type="match status" value="1"/>
</dbReference>
<dbReference type="SMART" id="SM00487">
    <property type="entry name" value="DEXDc"/>
    <property type="match status" value="1"/>
</dbReference>
<feature type="binding site" evidence="12">
    <location>
        <position position="477"/>
    </location>
    <ligand>
        <name>Zn(2+)</name>
        <dbReference type="ChEBI" id="CHEBI:29105"/>
        <label>1</label>
    </ligand>
</feature>
<evidence type="ECO:0000256" key="8">
    <source>
        <dbReference type="ARBA" id="ARBA00022840"/>
    </source>
</evidence>
<evidence type="ECO:0000256" key="9">
    <source>
        <dbReference type="ARBA" id="ARBA00023125"/>
    </source>
</evidence>
<dbReference type="NCBIfam" id="NF004067">
    <property type="entry name" value="PRK05580.1-4"/>
    <property type="match status" value="1"/>
</dbReference>
<dbReference type="GO" id="GO:0005524">
    <property type="term" value="F:ATP binding"/>
    <property type="evidence" value="ECO:0007669"/>
    <property type="project" value="UniProtKB-UniRule"/>
</dbReference>
<dbReference type="GO" id="GO:0008270">
    <property type="term" value="F:zinc ion binding"/>
    <property type="evidence" value="ECO:0007669"/>
    <property type="project" value="UniProtKB-UniRule"/>
</dbReference>
<evidence type="ECO:0000256" key="5">
    <source>
        <dbReference type="ARBA" id="ARBA00022801"/>
    </source>
</evidence>
<dbReference type="GO" id="GO:0006310">
    <property type="term" value="P:DNA recombination"/>
    <property type="evidence" value="ECO:0007669"/>
    <property type="project" value="InterPro"/>
</dbReference>
<dbReference type="Gene3D" id="3.40.50.300">
    <property type="entry name" value="P-loop containing nucleotide triphosphate hydrolases"/>
    <property type="match status" value="2"/>
</dbReference>
<feature type="binding site" evidence="12">
    <location>
        <position position="467"/>
    </location>
    <ligand>
        <name>Zn(2+)</name>
        <dbReference type="ChEBI" id="CHEBI:29105"/>
        <label>2</label>
    </ligand>
</feature>
<feature type="binding site" evidence="12">
    <location>
        <position position="446"/>
    </location>
    <ligand>
        <name>Zn(2+)</name>
        <dbReference type="ChEBI" id="CHEBI:29105"/>
        <label>2</label>
    </ligand>
</feature>
<evidence type="ECO:0000256" key="6">
    <source>
        <dbReference type="ARBA" id="ARBA00022806"/>
    </source>
</evidence>
<dbReference type="GO" id="GO:0006269">
    <property type="term" value="P:DNA replication, synthesis of primer"/>
    <property type="evidence" value="ECO:0007669"/>
    <property type="project" value="UniProtKB-KW"/>
</dbReference>
<comment type="cofactor">
    <cofactor evidence="12">
        <name>Zn(2+)</name>
        <dbReference type="ChEBI" id="CHEBI:29105"/>
    </cofactor>
    <text evidence="12">Binds 2 zinc ions per subunit.</text>
</comment>
<evidence type="ECO:0000256" key="2">
    <source>
        <dbReference type="ARBA" id="ARBA00022705"/>
    </source>
</evidence>
<dbReference type="GO" id="GO:0006270">
    <property type="term" value="P:DNA replication initiation"/>
    <property type="evidence" value="ECO:0007669"/>
    <property type="project" value="TreeGrafter"/>
</dbReference>
<feature type="domain" description="Helicase ATP-binding" evidence="13">
    <location>
        <begin position="212"/>
        <end position="378"/>
    </location>
</feature>
<dbReference type="Gene3D" id="3.40.1440.60">
    <property type="entry name" value="PriA, 3(prime) DNA-binding domain"/>
    <property type="match status" value="1"/>
</dbReference>
<keyword evidence="1 12" id="KW-0639">Primosome</keyword>
<comment type="subunit">
    <text evidence="12">Component of the replication restart primosome.</text>
</comment>
<dbReference type="Proteomes" id="UP000003937">
    <property type="component" value="Chromosome"/>
</dbReference>
<keyword evidence="9 12" id="KW-0238">DNA-binding</keyword>
<name>J3VU63_9ENTR</name>
<dbReference type="FunFam" id="3.40.50.300:FF:000489">
    <property type="entry name" value="Primosome assembly protein PriA"/>
    <property type="match status" value="1"/>
</dbReference>
<dbReference type="HAMAP" id="MF_00983">
    <property type="entry name" value="PriA"/>
    <property type="match status" value="1"/>
</dbReference>
<dbReference type="SMART" id="SM00490">
    <property type="entry name" value="HELICc"/>
    <property type="match status" value="1"/>
</dbReference>
<keyword evidence="3 12" id="KW-0479">Metal-binding</keyword>
<accession>J3VU63</accession>
<evidence type="ECO:0000259" key="13">
    <source>
        <dbReference type="PROSITE" id="PS51192"/>
    </source>
</evidence>
<feature type="binding site" evidence="12">
    <location>
        <position position="464"/>
    </location>
    <ligand>
        <name>Zn(2+)</name>
        <dbReference type="ChEBI" id="CHEBI:29105"/>
        <label>2</label>
    </ligand>
</feature>
<keyword evidence="4 12" id="KW-0547">Nucleotide-binding</keyword>
<feature type="binding site" evidence="12">
    <location>
        <position position="449"/>
    </location>
    <ligand>
        <name>Zn(2+)</name>
        <dbReference type="ChEBI" id="CHEBI:29105"/>
        <label>2</label>
    </ligand>
</feature>
<comment type="catalytic activity">
    <reaction evidence="11 12">
        <text>ATP + H2O = ADP + phosphate + H(+)</text>
        <dbReference type="Rhea" id="RHEA:13065"/>
        <dbReference type="ChEBI" id="CHEBI:15377"/>
        <dbReference type="ChEBI" id="CHEBI:15378"/>
        <dbReference type="ChEBI" id="CHEBI:30616"/>
        <dbReference type="ChEBI" id="CHEBI:43474"/>
        <dbReference type="ChEBI" id="CHEBI:456216"/>
        <dbReference type="EC" id="5.6.2.4"/>
    </reaction>
</comment>
<dbReference type="AlphaFoldDB" id="J3VU63"/>
<feature type="binding site" evidence="12">
    <location>
        <position position="440"/>
    </location>
    <ligand>
        <name>Zn(2+)</name>
        <dbReference type="ChEBI" id="CHEBI:29105"/>
        <label>1</label>
    </ligand>
</feature>
<evidence type="ECO:0000256" key="11">
    <source>
        <dbReference type="ARBA" id="ARBA00048988"/>
    </source>
</evidence>
<evidence type="ECO:0000313" key="16">
    <source>
        <dbReference type="Proteomes" id="UP000003937"/>
    </source>
</evidence>
<dbReference type="OrthoDB" id="9759544at2"/>
<dbReference type="InterPro" id="IPR027417">
    <property type="entry name" value="P-loop_NTPase"/>
</dbReference>
<evidence type="ECO:0000256" key="10">
    <source>
        <dbReference type="ARBA" id="ARBA00023235"/>
    </source>
</evidence>
<feature type="domain" description="Helicase C-terminal" evidence="14">
    <location>
        <begin position="472"/>
        <end position="639"/>
    </location>
</feature>
<dbReference type="InterPro" id="IPR048949">
    <property type="entry name" value="WHD_PriA"/>
</dbReference>
<dbReference type="EC" id="5.6.2.4" evidence="12"/>
<dbReference type="GO" id="GO:0016887">
    <property type="term" value="F:ATP hydrolysis activity"/>
    <property type="evidence" value="ECO:0007669"/>
    <property type="project" value="RHEA"/>
</dbReference>
<dbReference type="HOGENOM" id="CLU_013353_3_1_6"/>
<dbReference type="Pfam" id="PF17764">
    <property type="entry name" value="PriA_3primeBD"/>
    <property type="match status" value="1"/>
</dbReference>
<dbReference type="GO" id="GO:0043138">
    <property type="term" value="F:3'-5' DNA helicase activity"/>
    <property type="evidence" value="ECO:0007669"/>
    <property type="project" value="UniProtKB-EC"/>
</dbReference>
<dbReference type="GO" id="GO:1990077">
    <property type="term" value="C:primosome complex"/>
    <property type="evidence" value="ECO:0007669"/>
    <property type="project" value="UniProtKB-UniRule"/>
</dbReference>
<dbReference type="STRING" id="134287.A35E_00348"/>
<protein>
    <recommendedName>
        <fullName evidence="12">Replication restart protein PriA</fullName>
    </recommendedName>
    <alternativeName>
        <fullName evidence="12">ATP-dependent DNA helicase PriA</fullName>
        <ecNumber evidence="12">5.6.2.4</ecNumber>
    </alternativeName>
    <alternativeName>
        <fullName evidence="12">DNA 3'-5' helicase PriA</fullName>
    </alternativeName>
</protein>
<keyword evidence="6 12" id="KW-0347">Helicase</keyword>
<keyword evidence="10 12" id="KW-0413">Isomerase</keyword>
<dbReference type="KEGG" id="sehc:A35E_00348"/>
<dbReference type="EMBL" id="CP003547">
    <property type="protein sequence ID" value="AFP85646.1"/>
    <property type="molecule type" value="Genomic_DNA"/>
</dbReference>
<proteinExistence type="inferred from homology"/>
<dbReference type="FunFam" id="3.40.1440.60:FF:000001">
    <property type="entry name" value="Primosomal protein N"/>
    <property type="match status" value="1"/>
</dbReference>
<evidence type="ECO:0000256" key="3">
    <source>
        <dbReference type="ARBA" id="ARBA00022723"/>
    </source>
</evidence>
<keyword evidence="8 12" id="KW-0067">ATP-binding</keyword>
<dbReference type="InterPro" id="IPR001650">
    <property type="entry name" value="Helicase_C-like"/>
</dbReference>
<dbReference type="InterPro" id="IPR042115">
    <property type="entry name" value="PriA_3primeBD_sf"/>
</dbReference>
<dbReference type="InterPro" id="IPR041222">
    <property type="entry name" value="PriA_3primeBD"/>
</dbReference>
<reference evidence="15 16" key="1">
    <citation type="journal article" date="2012" name="Mol. Biol. Evol.">
        <title>Genome reduction and co-evolution between the primary and secondary bacterial symbionts of psyllids.</title>
        <authorList>
            <person name="Sloan D.B."/>
            <person name="Moran N.A."/>
        </authorList>
    </citation>
    <scope>NUCLEOTIDE SEQUENCE [LARGE SCALE GENOMIC DNA]</scope>
    <source>
        <strain evidence="15">Hcub_S</strain>
    </source>
</reference>
<evidence type="ECO:0000259" key="14">
    <source>
        <dbReference type="PROSITE" id="PS51194"/>
    </source>
</evidence>
<dbReference type="InterPro" id="IPR005259">
    <property type="entry name" value="PriA"/>
</dbReference>
<dbReference type="InterPro" id="IPR014001">
    <property type="entry name" value="Helicase_ATP-bd"/>
</dbReference>
<comment type="similarity">
    <text evidence="12">Belongs to the helicase family. PriA subfamily.</text>
</comment>